<evidence type="ECO:0000256" key="2">
    <source>
        <dbReference type="ARBA" id="ARBA00022737"/>
    </source>
</evidence>
<evidence type="ECO:0000256" key="3">
    <source>
        <dbReference type="ARBA" id="ARBA00022771"/>
    </source>
</evidence>
<dbReference type="PROSITE" id="PS50157">
    <property type="entry name" value="ZINC_FINGER_C2H2_2"/>
    <property type="match status" value="3"/>
</dbReference>
<keyword evidence="3 5" id="KW-0863">Zinc-finger</keyword>
<dbReference type="RefSeq" id="XP_029640617.1">
    <property type="nucleotide sequence ID" value="XM_029784757.2"/>
</dbReference>
<dbReference type="PANTHER" id="PTHR24379:SF127">
    <property type="entry name" value="BLOODY FINGERS-RELATED"/>
    <property type="match status" value="1"/>
</dbReference>
<name>A0A6P7SQM7_9MOLL</name>
<keyword evidence="1" id="KW-0479">Metal-binding</keyword>
<feature type="domain" description="C2H2-type" evidence="6">
    <location>
        <begin position="262"/>
        <end position="290"/>
    </location>
</feature>
<dbReference type="AlphaFoldDB" id="A0A6P7SQM7"/>
<dbReference type="GO" id="GO:0000981">
    <property type="term" value="F:DNA-binding transcription factor activity, RNA polymerase II-specific"/>
    <property type="evidence" value="ECO:0007669"/>
    <property type="project" value="TreeGrafter"/>
</dbReference>
<dbReference type="Proteomes" id="UP000515154">
    <property type="component" value="Linkage group LG9"/>
</dbReference>
<dbReference type="SUPFAM" id="SSF57667">
    <property type="entry name" value="beta-beta-alpha zinc fingers"/>
    <property type="match status" value="1"/>
</dbReference>
<dbReference type="GO" id="GO:0000977">
    <property type="term" value="F:RNA polymerase II transcription regulatory region sequence-specific DNA binding"/>
    <property type="evidence" value="ECO:0007669"/>
    <property type="project" value="TreeGrafter"/>
</dbReference>
<dbReference type="GO" id="GO:0008270">
    <property type="term" value="F:zinc ion binding"/>
    <property type="evidence" value="ECO:0007669"/>
    <property type="project" value="UniProtKB-KW"/>
</dbReference>
<feature type="domain" description="C2H2-type" evidence="6">
    <location>
        <begin position="290"/>
        <end position="318"/>
    </location>
</feature>
<protein>
    <submittedName>
        <fullName evidence="8">Zinc finger protein 239</fullName>
    </submittedName>
</protein>
<keyword evidence="2" id="KW-0677">Repeat</keyword>
<evidence type="ECO:0000259" key="6">
    <source>
        <dbReference type="PROSITE" id="PS50157"/>
    </source>
</evidence>
<reference evidence="8" key="1">
    <citation type="submission" date="2025-08" db="UniProtKB">
        <authorList>
            <consortium name="RefSeq"/>
        </authorList>
    </citation>
    <scope>IDENTIFICATION</scope>
</reference>
<proteinExistence type="predicted"/>
<dbReference type="InterPro" id="IPR036236">
    <property type="entry name" value="Znf_C2H2_sf"/>
</dbReference>
<evidence type="ECO:0000256" key="5">
    <source>
        <dbReference type="PROSITE-ProRule" id="PRU00042"/>
    </source>
</evidence>
<evidence type="ECO:0000256" key="4">
    <source>
        <dbReference type="ARBA" id="ARBA00022833"/>
    </source>
</evidence>
<dbReference type="PANTHER" id="PTHR24379">
    <property type="entry name" value="KRAB AND ZINC FINGER DOMAIN-CONTAINING"/>
    <property type="match status" value="1"/>
</dbReference>
<dbReference type="PROSITE" id="PS00028">
    <property type="entry name" value="ZINC_FINGER_C2H2_1"/>
    <property type="match status" value="3"/>
</dbReference>
<dbReference type="Gene3D" id="3.30.160.60">
    <property type="entry name" value="Classic Zinc Finger"/>
    <property type="match status" value="1"/>
</dbReference>
<accession>A0A6P7SQM7</accession>
<organism evidence="7 8">
    <name type="scientific">Octopus sinensis</name>
    <name type="common">East Asian common octopus</name>
    <dbReference type="NCBI Taxonomy" id="2607531"/>
    <lineage>
        <taxon>Eukaryota</taxon>
        <taxon>Metazoa</taxon>
        <taxon>Spiralia</taxon>
        <taxon>Lophotrochozoa</taxon>
        <taxon>Mollusca</taxon>
        <taxon>Cephalopoda</taxon>
        <taxon>Coleoidea</taxon>
        <taxon>Octopodiformes</taxon>
        <taxon>Octopoda</taxon>
        <taxon>Incirrata</taxon>
        <taxon>Octopodidae</taxon>
        <taxon>Octopus</taxon>
    </lineage>
</organism>
<evidence type="ECO:0000313" key="7">
    <source>
        <dbReference type="Proteomes" id="UP000515154"/>
    </source>
</evidence>
<evidence type="ECO:0000256" key="1">
    <source>
        <dbReference type="ARBA" id="ARBA00022723"/>
    </source>
</evidence>
<feature type="domain" description="C2H2-type" evidence="6">
    <location>
        <begin position="345"/>
        <end position="372"/>
    </location>
</feature>
<dbReference type="InterPro" id="IPR013087">
    <property type="entry name" value="Znf_C2H2_type"/>
</dbReference>
<evidence type="ECO:0000313" key="8">
    <source>
        <dbReference type="RefSeq" id="XP_029640617.1"/>
    </source>
</evidence>
<gene>
    <name evidence="8" type="primary">LOC115215558</name>
</gene>
<keyword evidence="7" id="KW-1185">Reference proteome</keyword>
<dbReference type="SMART" id="SM00355">
    <property type="entry name" value="ZnF_C2H2"/>
    <property type="match status" value="3"/>
</dbReference>
<sequence length="372" mass="41703">MEVDSASHECGLIISNIRDSNLESSDLDCTLNLEKGNNSEMLIANQSPDEETETIISSDGVTDENTVILEGCLSFNQPSDDDSVVSQQTVIESGYTELDTAWHMQMVANGDIDTTGLVTDVKTENIQTVGELGDEWHMQIQLISLVSDSEVKVENEETVTASGEPADKECLVEAVDNSMRVHEMLNPAESNIILIQKDIETEESCIPLEVVSADGYGNTYLDVGVQTIGEEYTVTEEVCSSDEKEVVKIVSTVPKKYAVTSDTCAICGMKFPNRSACQRHMIGVHEEAKHQCSKCKKTFFRLYSLKLHIKKKHNGEGLFFCDKCKYCFICKYYFDQHRKRNCTPVHCRECGRGLGNLIQLHNHRRWVHKLKV</sequence>
<dbReference type="GO" id="GO:0005634">
    <property type="term" value="C:nucleus"/>
    <property type="evidence" value="ECO:0007669"/>
    <property type="project" value="TreeGrafter"/>
</dbReference>
<dbReference type="KEGG" id="osn:115215558"/>
<keyword evidence="4" id="KW-0862">Zinc</keyword>